<feature type="binding site" evidence="9">
    <location>
        <begin position="251"/>
        <end position="256"/>
    </location>
    <ligand>
        <name>ATP</name>
        <dbReference type="ChEBI" id="CHEBI:30616"/>
    </ligand>
</feature>
<comment type="subcellular location">
    <subcellularLocation>
        <location evidence="9">Cytoplasm</location>
    </subcellularLocation>
    <subcellularLocation>
        <location evidence="9">Nucleus</location>
    </subcellularLocation>
</comment>
<keyword evidence="2 9" id="KW-0479">Metal-binding</keyword>
<dbReference type="InterPro" id="IPR011877">
    <property type="entry name" value="Ribokinase"/>
</dbReference>
<feature type="binding site" evidence="9">
    <location>
        <position position="327"/>
    </location>
    <ligand>
        <name>K(+)</name>
        <dbReference type="ChEBI" id="CHEBI:29103"/>
    </ligand>
</feature>
<dbReference type="EMBL" id="FQNF01000015">
    <property type="protein sequence ID" value="SGZ38975.1"/>
    <property type="molecule type" value="Genomic_DNA"/>
</dbReference>
<dbReference type="Proteomes" id="UP000183365">
    <property type="component" value="Unassembled WGS sequence"/>
</dbReference>
<dbReference type="GO" id="GO:0004747">
    <property type="term" value="F:ribokinase activity"/>
    <property type="evidence" value="ECO:0007669"/>
    <property type="project" value="UniProtKB-UniRule"/>
</dbReference>
<dbReference type="InterPro" id="IPR029056">
    <property type="entry name" value="Ribokinase-like"/>
</dbReference>
<dbReference type="VEuPathDB" id="FungiDB:HGUI_01175"/>
<gene>
    <name evidence="9" type="primary">RBK1</name>
    <name evidence="11" type="ORF">HGUI_01175</name>
</gene>
<feature type="binding site" evidence="9">
    <location>
        <position position="281"/>
    </location>
    <ligand>
        <name>K(+)</name>
        <dbReference type="ChEBI" id="CHEBI:29103"/>
    </ligand>
</feature>
<evidence type="ECO:0000256" key="3">
    <source>
        <dbReference type="ARBA" id="ARBA00022741"/>
    </source>
</evidence>
<dbReference type="OrthoDB" id="415590at2759"/>
<evidence type="ECO:0000259" key="10">
    <source>
        <dbReference type="Pfam" id="PF00294"/>
    </source>
</evidence>
<feature type="binding site" evidence="9">
    <location>
        <begin position="286"/>
        <end position="287"/>
    </location>
    <ligand>
        <name>ATP</name>
        <dbReference type="ChEBI" id="CHEBI:30616"/>
    </ligand>
</feature>
<feature type="binding site" evidence="9">
    <location>
        <position position="150"/>
    </location>
    <ligand>
        <name>substrate</name>
    </ligand>
</feature>
<dbReference type="PRINTS" id="PR00990">
    <property type="entry name" value="RIBOKINASE"/>
</dbReference>
<dbReference type="UniPathway" id="UPA00916">
    <property type="reaction ID" value="UER00889"/>
</dbReference>
<dbReference type="InterPro" id="IPR011611">
    <property type="entry name" value="PfkB_dom"/>
</dbReference>
<comment type="subunit">
    <text evidence="9">Homodimer.</text>
</comment>
<evidence type="ECO:0000256" key="4">
    <source>
        <dbReference type="ARBA" id="ARBA00022777"/>
    </source>
</evidence>
<evidence type="ECO:0000256" key="8">
    <source>
        <dbReference type="ARBA" id="ARBA00023277"/>
    </source>
</evidence>
<feature type="active site" description="Proton acceptor" evidence="9">
    <location>
        <position position="287"/>
    </location>
</feature>
<proteinExistence type="inferred from homology"/>
<keyword evidence="3 9" id="KW-0547">Nucleotide-binding</keyword>
<feature type="binding site" evidence="9">
    <location>
        <position position="333"/>
    </location>
    <ligand>
        <name>K(+)</name>
        <dbReference type="ChEBI" id="CHEBI:29103"/>
    </ligand>
</feature>
<comment type="cofactor">
    <cofactor evidence="9">
        <name>Mg(2+)</name>
        <dbReference type="ChEBI" id="CHEBI:18420"/>
    </cofactor>
    <text evidence="9">Requires a divalent cation, most likely magnesium in vivo, as an electrophilic catalyst to aid phosphoryl group transfer. It is the chelate of the metal and the nucleotide that is the actual substrate.</text>
</comment>
<feature type="binding site" evidence="9">
    <location>
        <position position="197"/>
    </location>
    <ligand>
        <name>ATP</name>
        <dbReference type="ChEBI" id="CHEBI:30616"/>
    </ligand>
</feature>
<name>A0A1L0CVZ7_9ASCO</name>
<keyword evidence="12" id="KW-1185">Reference proteome</keyword>
<feature type="binding site" evidence="9">
    <location>
        <position position="329"/>
    </location>
    <ligand>
        <name>K(+)</name>
        <dbReference type="ChEBI" id="CHEBI:29103"/>
    </ligand>
</feature>
<keyword evidence="4 9" id="KW-0418">Kinase</keyword>
<evidence type="ECO:0000256" key="2">
    <source>
        <dbReference type="ARBA" id="ARBA00022723"/>
    </source>
</evidence>
<comment type="function">
    <text evidence="9">Catalyzes the phosphorylation of ribose at O-5 in a reaction requiring ATP and magnesium. The resulting D-ribose-5-phosphate can then be used either for sythesis of nucleotides, histidine, and tryptophan, or as a component of the pentose phosphate pathway.</text>
</comment>
<comment type="caution">
    <text evidence="9">Lacks conserved residue(s) required for the propagation of feature annotation.</text>
</comment>
<feature type="binding site" evidence="9">
    <location>
        <begin position="13"/>
        <end position="15"/>
    </location>
    <ligand>
        <name>substrate</name>
    </ligand>
</feature>
<evidence type="ECO:0000313" key="11">
    <source>
        <dbReference type="EMBL" id="SGZ38975.1"/>
    </source>
</evidence>
<protein>
    <recommendedName>
        <fullName evidence="9">Ribokinase</fullName>
        <shortName evidence="9">RK</shortName>
        <ecNumber evidence="9">2.7.1.15</ecNumber>
    </recommendedName>
</protein>
<dbReference type="PANTHER" id="PTHR10584">
    <property type="entry name" value="SUGAR KINASE"/>
    <property type="match status" value="1"/>
</dbReference>
<dbReference type="GO" id="GO:0005524">
    <property type="term" value="F:ATP binding"/>
    <property type="evidence" value="ECO:0007669"/>
    <property type="project" value="UniProtKB-UniRule"/>
</dbReference>
<dbReference type="PANTHER" id="PTHR10584:SF166">
    <property type="entry name" value="RIBOKINASE"/>
    <property type="match status" value="1"/>
</dbReference>
<dbReference type="Gene3D" id="3.40.1190.20">
    <property type="match status" value="1"/>
</dbReference>
<keyword evidence="5 9" id="KW-0067">ATP-binding</keyword>
<keyword evidence="9" id="KW-0539">Nucleus</keyword>
<reference evidence="12" key="1">
    <citation type="submission" date="2016-11" db="EMBL/GenBank/DDBJ databases">
        <authorList>
            <person name="Guldener U."/>
        </authorList>
    </citation>
    <scope>NUCLEOTIDE SEQUENCE [LARGE SCALE GENOMIC DNA]</scope>
</reference>
<dbReference type="GO" id="GO:0005634">
    <property type="term" value="C:nucleus"/>
    <property type="evidence" value="ECO:0007669"/>
    <property type="project" value="UniProtKB-SubCell"/>
</dbReference>
<dbReference type="SUPFAM" id="SSF53613">
    <property type="entry name" value="Ribokinase-like"/>
    <property type="match status" value="1"/>
</dbReference>
<evidence type="ECO:0000256" key="6">
    <source>
        <dbReference type="ARBA" id="ARBA00022842"/>
    </source>
</evidence>
<dbReference type="InterPro" id="IPR002139">
    <property type="entry name" value="Ribo/fructo_kinase"/>
</dbReference>
<evidence type="ECO:0000313" key="12">
    <source>
        <dbReference type="Proteomes" id="UP000183365"/>
    </source>
</evidence>
<feature type="domain" description="Carbohydrate kinase PfkB" evidence="10">
    <location>
        <begin position="4"/>
        <end position="337"/>
    </location>
</feature>
<feature type="binding site" evidence="9">
    <location>
        <position position="324"/>
    </location>
    <ligand>
        <name>K(+)</name>
        <dbReference type="ChEBI" id="CHEBI:29103"/>
    </ligand>
</feature>
<dbReference type="Pfam" id="PF00294">
    <property type="entry name" value="PfkB"/>
    <property type="match status" value="1"/>
</dbReference>
<evidence type="ECO:0000256" key="9">
    <source>
        <dbReference type="HAMAP-Rule" id="MF_03215"/>
    </source>
</evidence>
<organism evidence="11 12">
    <name type="scientific">Hanseniaspora guilliermondii</name>
    <dbReference type="NCBI Taxonomy" id="56406"/>
    <lineage>
        <taxon>Eukaryota</taxon>
        <taxon>Fungi</taxon>
        <taxon>Dikarya</taxon>
        <taxon>Ascomycota</taxon>
        <taxon>Saccharomycotina</taxon>
        <taxon>Saccharomycetes</taxon>
        <taxon>Saccharomycodales</taxon>
        <taxon>Saccharomycodaceae</taxon>
        <taxon>Hanseniaspora</taxon>
    </lineage>
</organism>
<dbReference type="GO" id="GO:0046872">
    <property type="term" value="F:metal ion binding"/>
    <property type="evidence" value="ECO:0007669"/>
    <property type="project" value="UniProtKB-KW"/>
</dbReference>
<feature type="binding site" evidence="9">
    <location>
        <begin position="41"/>
        <end position="45"/>
    </location>
    <ligand>
        <name>substrate</name>
    </ligand>
</feature>
<comment type="pathway">
    <text evidence="9">Carbohydrate metabolism; D-ribose degradation; D-ribose 5-phosphate from beta-D-ribopyranose: step 2/2.</text>
</comment>
<feature type="binding site" evidence="9">
    <location>
        <position position="287"/>
    </location>
    <ligand>
        <name>substrate</name>
    </ligand>
</feature>
<comment type="catalytic activity">
    <reaction evidence="9">
        <text>D-ribose + ATP = D-ribose 5-phosphate + ADP + H(+)</text>
        <dbReference type="Rhea" id="RHEA:13697"/>
        <dbReference type="ChEBI" id="CHEBI:15378"/>
        <dbReference type="ChEBI" id="CHEBI:30616"/>
        <dbReference type="ChEBI" id="CHEBI:47013"/>
        <dbReference type="ChEBI" id="CHEBI:78346"/>
        <dbReference type="ChEBI" id="CHEBI:456216"/>
        <dbReference type="EC" id="2.7.1.15"/>
    </reaction>
</comment>
<dbReference type="HAMAP" id="MF_01987">
    <property type="entry name" value="Ribokinase"/>
    <property type="match status" value="1"/>
</dbReference>
<comment type="similarity">
    <text evidence="9">Belongs to the carbohydrate kinase PfkB family. Ribokinase subfamily.</text>
</comment>
<dbReference type="GO" id="GO:0005737">
    <property type="term" value="C:cytoplasm"/>
    <property type="evidence" value="ECO:0007669"/>
    <property type="project" value="UniProtKB-SubCell"/>
</dbReference>
<keyword evidence="9" id="KW-0963">Cytoplasm</keyword>
<keyword evidence="7 9" id="KW-0630">Potassium</keyword>
<keyword evidence="6 9" id="KW-0460">Magnesium</keyword>
<feature type="binding site" evidence="9">
    <location>
        <position position="318"/>
    </location>
    <ligand>
        <name>ATP</name>
        <dbReference type="ChEBI" id="CHEBI:30616"/>
    </ligand>
</feature>
<evidence type="ECO:0000256" key="1">
    <source>
        <dbReference type="ARBA" id="ARBA00022679"/>
    </source>
</evidence>
<dbReference type="EC" id="2.7.1.15" evidence="9"/>
<evidence type="ECO:0000256" key="5">
    <source>
        <dbReference type="ARBA" id="ARBA00022840"/>
    </source>
</evidence>
<accession>A0A1L0CVZ7</accession>
<feature type="binding site" evidence="9">
    <location>
        <position position="283"/>
    </location>
    <ligand>
        <name>K(+)</name>
        <dbReference type="ChEBI" id="CHEBI:29103"/>
    </ligand>
</feature>
<sequence length="346" mass="38472">MSNTLITIVGSLNYDITTYLKKIPSANETSISDNVEYNLGGKGFNQCISVSKSLDNSNEVNVRMLGSVGSDIFGTFFLEELQRRNVDIDSIKIVDNENTGVANIIVESENNHSNRIMVFSGANKNTVFDDNDLVTIFKNPFNEFVVLQNEIPDPLKVVKYIQSSKKNKFIVYNPSPFNAIDYPIDFEWHNIDLIIVNEIEAFQLAVHLNVVGNETPPTDESSTFVEYFMELTNKISNTFLSTNKNRALIVTLGSKGLIYKNLMSQKTTHMNASHLYNPPIDSTGCGDTFLGYFTSNVAKSLNNLDFDTSVLESLKIANIAAGIAATRKGASSSVPTRQEVRDLYKI</sequence>
<comment type="activity regulation">
    <text evidence="9">Activated by a monovalent cation that binds near, but not in, the active site. The most likely occupant of the site in vivo is potassium. Ion binding induces a conformational change that may alter substrate affinity.</text>
</comment>
<evidence type="ECO:0000256" key="7">
    <source>
        <dbReference type="ARBA" id="ARBA00022958"/>
    </source>
</evidence>
<keyword evidence="8 9" id="KW-0119">Carbohydrate metabolism</keyword>
<keyword evidence="1 9" id="KW-0808">Transferase</keyword>
<dbReference type="GO" id="GO:0019303">
    <property type="term" value="P:D-ribose catabolic process"/>
    <property type="evidence" value="ECO:0007669"/>
    <property type="project" value="UniProtKB-UniRule"/>
</dbReference>
<dbReference type="AlphaFoldDB" id="A0A1L0CVZ7"/>